<evidence type="ECO:0000313" key="8">
    <source>
        <dbReference type="EMBL" id="KPH78326.1"/>
    </source>
</evidence>
<keyword evidence="4" id="KW-0998">Cell outer membrane</keyword>
<organism evidence="8 9">
    <name type="scientific">Bosea vaviloviae</name>
    <dbReference type="NCBI Taxonomy" id="1526658"/>
    <lineage>
        <taxon>Bacteria</taxon>
        <taxon>Pseudomonadati</taxon>
        <taxon>Pseudomonadota</taxon>
        <taxon>Alphaproteobacteria</taxon>
        <taxon>Hyphomicrobiales</taxon>
        <taxon>Boseaceae</taxon>
        <taxon>Bosea</taxon>
    </lineage>
</organism>
<comment type="subcellular location">
    <subcellularLocation>
        <location evidence="1">Cell outer membrane</location>
    </subcellularLocation>
</comment>
<dbReference type="Proteomes" id="UP000037822">
    <property type="component" value="Unassembled WGS sequence"/>
</dbReference>
<evidence type="ECO:0000259" key="7">
    <source>
        <dbReference type="Pfam" id="PF13505"/>
    </source>
</evidence>
<dbReference type="Pfam" id="PF13505">
    <property type="entry name" value="OMP_b-brl"/>
    <property type="match status" value="1"/>
</dbReference>
<dbReference type="InterPro" id="IPR051692">
    <property type="entry name" value="OMP-like"/>
</dbReference>
<sequence>MSIKAFPLAIAASVASFATVHAADLPSRKGAPVAPAAYSSLPYNWTGAYIGLGGGYDRTQGAAATGLAGRKSTRSRGAIGGYAGYNIQLGPIVYGLEADAALLSSGSKSNALAGAAKVRERYDGSVRGRAGYAIDRWLVYGTGGFAFRDQQITAPGLISKSKTQTGWIAGAGVERALTDNLVARLEYTHADYGKTKGLVPAGLGRGKSTDDRVMAGLSYKFGM</sequence>
<dbReference type="PATRIC" id="fig|1526658.3.peg.1924"/>
<dbReference type="Gene3D" id="2.40.160.20">
    <property type="match status" value="1"/>
</dbReference>
<evidence type="ECO:0000256" key="3">
    <source>
        <dbReference type="ARBA" id="ARBA00023136"/>
    </source>
</evidence>
<evidence type="ECO:0000256" key="1">
    <source>
        <dbReference type="ARBA" id="ARBA00004442"/>
    </source>
</evidence>
<evidence type="ECO:0000313" key="9">
    <source>
        <dbReference type="Proteomes" id="UP000037822"/>
    </source>
</evidence>
<dbReference type="PANTHER" id="PTHR34001">
    <property type="entry name" value="BLL7405 PROTEIN"/>
    <property type="match status" value="1"/>
</dbReference>
<feature type="chain" id="PRO_5005878433" description="Outer membrane protein beta-barrel domain-containing protein" evidence="6">
    <location>
        <begin position="23"/>
        <end position="223"/>
    </location>
</feature>
<comment type="caution">
    <text evidence="8">The sequence shown here is derived from an EMBL/GenBank/DDBJ whole genome shotgun (WGS) entry which is preliminary data.</text>
</comment>
<dbReference type="PANTHER" id="PTHR34001:SF3">
    <property type="entry name" value="BLL7405 PROTEIN"/>
    <property type="match status" value="1"/>
</dbReference>
<dbReference type="RefSeq" id="WP_054211067.1">
    <property type="nucleotide sequence ID" value="NZ_LGSZ01000054.1"/>
</dbReference>
<gene>
    <name evidence="8" type="ORF">AE618_21205</name>
</gene>
<evidence type="ECO:0000256" key="6">
    <source>
        <dbReference type="SAM" id="SignalP"/>
    </source>
</evidence>
<dbReference type="InterPro" id="IPR027385">
    <property type="entry name" value="Beta-barrel_OMP"/>
</dbReference>
<proteinExistence type="inferred from homology"/>
<comment type="similarity">
    <text evidence="5">Belongs to the Omp25/RopB family.</text>
</comment>
<protein>
    <recommendedName>
        <fullName evidence="7">Outer membrane protein beta-barrel domain-containing protein</fullName>
    </recommendedName>
</protein>
<evidence type="ECO:0000256" key="4">
    <source>
        <dbReference type="ARBA" id="ARBA00023237"/>
    </source>
</evidence>
<evidence type="ECO:0000256" key="2">
    <source>
        <dbReference type="ARBA" id="ARBA00022729"/>
    </source>
</evidence>
<dbReference type="OrthoDB" id="9815357at2"/>
<dbReference type="EMBL" id="LGSZ01000054">
    <property type="protein sequence ID" value="KPH78326.1"/>
    <property type="molecule type" value="Genomic_DNA"/>
</dbReference>
<keyword evidence="2 6" id="KW-0732">Signal</keyword>
<evidence type="ECO:0000256" key="5">
    <source>
        <dbReference type="ARBA" id="ARBA00038306"/>
    </source>
</evidence>
<dbReference type="GO" id="GO:0009279">
    <property type="term" value="C:cell outer membrane"/>
    <property type="evidence" value="ECO:0007669"/>
    <property type="project" value="UniProtKB-SubCell"/>
</dbReference>
<dbReference type="InterPro" id="IPR011250">
    <property type="entry name" value="OMP/PagP_B-barrel"/>
</dbReference>
<dbReference type="AlphaFoldDB" id="A0A0N1N1H0"/>
<feature type="domain" description="Outer membrane protein beta-barrel" evidence="7">
    <location>
        <begin position="37"/>
        <end position="221"/>
    </location>
</feature>
<keyword evidence="3" id="KW-0472">Membrane</keyword>
<feature type="signal peptide" evidence="6">
    <location>
        <begin position="1"/>
        <end position="22"/>
    </location>
</feature>
<keyword evidence="9" id="KW-1185">Reference proteome</keyword>
<accession>A0A0N1N1H0</accession>
<dbReference type="SUPFAM" id="SSF56925">
    <property type="entry name" value="OMPA-like"/>
    <property type="match status" value="1"/>
</dbReference>
<reference evidence="8 9" key="1">
    <citation type="submission" date="2015-07" db="EMBL/GenBank/DDBJ databases">
        <title>Whole genome sequencing of Bosea vaviloviae isolated from cave pool.</title>
        <authorList>
            <person name="Tan N.E.H."/>
            <person name="Lee Y.P."/>
            <person name="Gan H.M."/>
            <person name="Barton H."/>
            <person name="Savka M.A."/>
        </authorList>
    </citation>
    <scope>NUCLEOTIDE SEQUENCE [LARGE SCALE GENOMIC DNA]</scope>
    <source>
        <strain evidence="8 9">SD260</strain>
    </source>
</reference>
<name>A0A0N1N1H0_9HYPH</name>